<dbReference type="PRINTS" id="PR00034">
    <property type="entry name" value="HTHCRP"/>
</dbReference>
<dbReference type="PROSITE" id="PS51063">
    <property type="entry name" value="HTH_CRP_2"/>
    <property type="match status" value="1"/>
</dbReference>
<dbReference type="Pfam" id="PF13545">
    <property type="entry name" value="HTH_Crp_2"/>
    <property type="match status" value="1"/>
</dbReference>
<dbReference type="CDD" id="cd00038">
    <property type="entry name" value="CAP_ED"/>
    <property type="match status" value="1"/>
</dbReference>
<dbReference type="PANTHER" id="PTHR24567">
    <property type="entry name" value="CRP FAMILY TRANSCRIPTIONAL REGULATORY PROTEIN"/>
    <property type="match status" value="1"/>
</dbReference>
<dbReference type="PANTHER" id="PTHR24567:SF75">
    <property type="entry name" value="FUMARATE AND NITRATE REDUCTION REGULATORY PROTEIN"/>
    <property type="match status" value="1"/>
</dbReference>
<dbReference type="OrthoDB" id="7643467at2"/>
<dbReference type="InterPro" id="IPR012318">
    <property type="entry name" value="HTH_CRP"/>
</dbReference>
<dbReference type="CDD" id="cd00092">
    <property type="entry name" value="HTH_CRP"/>
    <property type="match status" value="1"/>
</dbReference>
<dbReference type="Proteomes" id="UP000253769">
    <property type="component" value="Unassembled WGS sequence"/>
</dbReference>
<feature type="domain" description="HTH crp-type" evidence="5">
    <location>
        <begin position="164"/>
        <end position="237"/>
    </location>
</feature>
<organism evidence="6 7">
    <name type="scientific">Motiliproteus coralliicola</name>
    <dbReference type="NCBI Taxonomy" id="2283196"/>
    <lineage>
        <taxon>Bacteria</taxon>
        <taxon>Pseudomonadati</taxon>
        <taxon>Pseudomonadota</taxon>
        <taxon>Gammaproteobacteria</taxon>
        <taxon>Oceanospirillales</taxon>
        <taxon>Oceanospirillaceae</taxon>
        <taxon>Motiliproteus</taxon>
    </lineage>
</organism>
<evidence type="ECO:0000256" key="2">
    <source>
        <dbReference type="ARBA" id="ARBA00023125"/>
    </source>
</evidence>
<keyword evidence="2" id="KW-0238">DNA-binding</keyword>
<evidence type="ECO:0000256" key="3">
    <source>
        <dbReference type="ARBA" id="ARBA00023163"/>
    </source>
</evidence>
<dbReference type="RefSeq" id="WP_114693891.1">
    <property type="nucleotide sequence ID" value="NZ_QQOH01000001.1"/>
</dbReference>
<dbReference type="InterPro" id="IPR014710">
    <property type="entry name" value="RmlC-like_jellyroll"/>
</dbReference>
<dbReference type="GO" id="GO:0003700">
    <property type="term" value="F:DNA-binding transcription factor activity"/>
    <property type="evidence" value="ECO:0007669"/>
    <property type="project" value="TreeGrafter"/>
</dbReference>
<dbReference type="FunFam" id="1.10.10.10:FF:000028">
    <property type="entry name" value="Fumarate/nitrate reduction transcriptional regulator Fnr"/>
    <property type="match status" value="1"/>
</dbReference>
<evidence type="ECO:0000259" key="5">
    <source>
        <dbReference type="PROSITE" id="PS51063"/>
    </source>
</evidence>
<evidence type="ECO:0000259" key="4">
    <source>
        <dbReference type="PROSITE" id="PS50042"/>
    </source>
</evidence>
<dbReference type="Gene3D" id="2.60.120.10">
    <property type="entry name" value="Jelly Rolls"/>
    <property type="match status" value="1"/>
</dbReference>
<evidence type="ECO:0000256" key="1">
    <source>
        <dbReference type="ARBA" id="ARBA00023015"/>
    </source>
</evidence>
<keyword evidence="7" id="KW-1185">Reference proteome</keyword>
<proteinExistence type="predicted"/>
<dbReference type="InterPro" id="IPR000595">
    <property type="entry name" value="cNMP-bd_dom"/>
</dbReference>
<reference evidence="6 7" key="1">
    <citation type="submission" date="2018-07" db="EMBL/GenBank/DDBJ databases">
        <title>Motiliproteus coralliicola sp. nov., a bacterium isolated from Coral.</title>
        <authorList>
            <person name="Wang G."/>
        </authorList>
    </citation>
    <scope>NUCLEOTIDE SEQUENCE [LARGE SCALE GENOMIC DNA]</scope>
    <source>
        <strain evidence="6 7">C34</strain>
    </source>
</reference>
<evidence type="ECO:0000313" key="7">
    <source>
        <dbReference type="Proteomes" id="UP000253769"/>
    </source>
</evidence>
<protein>
    <submittedName>
        <fullName evidence="6">Transcriptional regulator FNR</fullName>
    </submittedName>
</protein>
<feature type="domain" description="Cyclic nucleotide-binding" evidence="4">
    <location>
        <begin position="54"/>
        <end position="112"/>
    </location>
</feature>
<comment type="caution">
    <text evidence="6">The sequence shown here is derived from an EMBL/GenBank/DDBJ whole genome shotgun (WGS) entry which is preliminary data.</text>
</comment>
<dbReference type="InterPro" id="IPR018490">
    <property type="entry name" value="cNMP-bd_dom_sf"/>
</dbReference>
<dbReference type="SUPFAM" id="SSF51206">
    <property type="entry name" value="cAMP-binding domain-like"/>
    <property type="match status" value="1"/>
</dbReference>
<dbReference type="InterPro" id="IPR036388">
    <property type="entry name" value="WH-like_DNA-bd_sf"/>
</dbReference>
<keyword evidence="3" id="KW-0804">Transcription</keyword>
<evidence type="ECO:0000313" key="6">
    <source>
        <dbReference type="EMBL" id="RDE24306.1"/>
    </source>
</evidence>
<dbReference type="PROSITE" id="PS50042">
    <property type="entry name" value="CNMP_BINDING_3"/>
    <property type="match status" value="1"/>
</dbReference>
<dbReference type="SMART" id="SM00419">
    <property type="entry name" value="HTH_CRP"/>
    <property type="match status" value="1"/>
</dbReference>
<dbReference type="Gene3D" id="1.10.10.10">
    <property type="entry name" value="Winged helix-like DNA-binding domain superfamily/Winged helix DNA-binding domain"/>
    <property type="match status" value="1"/>
</dbReference>
<dbReference type="EMBL" id="QQOH01000001">
    <property type="protein sequence ID" value="RDE24306.1"/>
    <property type="molecule type" value="Genomic_DNA"/>
</dbReference>
<dbReference type="GO" id="GO:0003677">
    <property type="term" value="F:DNA binding"/>
    <property type="evidence" value="ECO:0007669"/>
    <property type="project" value="UniProtKB-KW"/>
</dbReference>
<dbReference type="GO" id="GO:0005829">
    <property type="term" value="C:cytosol"/>
    <property type="evidence" value="ECO:0007669"/>
    <property type="project" value="TreeGrafter"/>
</dbReference>
<gene>
    <name evidence="6" type="ORF">DV711_01575</name>
</gene>
<dbReference type="SMART" id="SM00100">
    <property type="entry name" value="cNMP"/>
    <property type="match status" value="1"/>
</dbReference>
<dbReference type="AlphaFoldDB" id="A0A369WUU3"/>
<dbReference type="InterPro" id="IPR050397">
    <property type="entry name" value="Env_Response_Regulators"/>
</dbReference>
<dbReference type="SUPFAM" id="SSF46785">
    <property type="entry name" value="Winged helix' DNA-binding domain"/>
    <property type="match status" value="1"/>
</dbReference>
<name>A0A369WUU3_9GAMM</name>
<dbReference type="InterPro" id="IPR036390">
    <property type="entry name" value="WH_DNA-bd_sf"/>
</dbReference>
<keyword evidence="1" id="KW-0805">Transcription regulation</keyword>
<accession>A0A369WUU3</accession>
<sequence length="249" mass="28111">MTDTIITDSRTDSVQHIECDDCGLFPLCKPIDIGGRELSMADEFVERRQPIRCGEYLFHEGDGFHAIFAVTSGAFKLVNQDPSAQELVVGFALSGETVGQSAIYPKRYPFSAIALEDSHVCQLPMHCVNNTLNQVPSMQQNLQDMLNKENYDLHRQFAMLMARKNAEQRLSAFLMNLSLRLNERNLASEQFQLPMSRDDIANFLGLRKETLSRLFTKLHQSGAIAVRGKHIRILDKQLLQDSSGLPQQI</sequence>
<dbReference type="Pfam" id="PF00027">
    <property type="entry name" value="cNMP_binding"/>
    <property type="match status" value="1"/>
</dbReference>